<evidence type="ECO:0000256" key="1">
    <source>
        <dbReference type="ARBA" id="ARBA00001352"/>
    </source>
</evidence>
<dbReference type="InterPro" id="IPR022462">
    <property type="entry name" value="EpmB"/>
</dbReference>
<dbReference type="SFLD" id="SFLDF00314">
    <property type="entry name" value="L-lysine_2_3-aminomutase_(yjeK"/>
    <property type="match status" value="1"/>
</dbReference>
<dbReference type="NCBIfam" id="TIGR03821">
    <property type="entry name" value="EFP_modif_epmB"/>
    <property type="match status" value="1"/>
</dbReference>
<dbReference type="GO" id="GO:0051539">
    <property type="term" value="F:4 iron, 4 sulfur cluster binding"/>
    <property type="evidence" value="ECO:0007669"/>
    <property type="project" value="UniProtKB-KW"/>
</dbReference>
<keyword evidence="8" id="KW-0479">Metal-binding</keyword>
<evidence type="ECO:0000256" key="6">
    <source>
        <dbReference type="ARBA" id="ARBA00022485"/>
    </source>
</evidence>
<evidence type="ECO:0000256" key="4">
    <source>
        <dbReference type="ARBA" id="ARBA00008703"/>
    </source>
</evidence>
<dbReference type="InterPro" id="IPR003739">
    <property type="entry name" value="Lys_aminomutase/Glu_NH3_mut"/>
</dbReference>
<feature type="domain" description="Radical SAM core" evidence="15">
    <location>
        <begin position="25"/>
        <end position="237"/>
    </location>
</feature>
<evidence type="ECO:0000256" key="8">
    <source>
        <dbReference type="ARBA" id="ARBA00022723"/>
    </source>
</evidence>
<dbReference type="EMBL" id="DRNF01000003">
    <property type="protein sequence ID" value="HHJ80000.1"/>
    <property type="molecule type" value="Genomic_DNA"/>
</dbReference>
<dbReference type="InterPro" id="IPR007197">
    <property type="entry name" value="rSAM"/>
</dbReference>
<keyword evidence="6" id="KW-0004">4Fe-4S</keyword>
<evidence type="ECO:0000259" key="15">
    <source>
        <dbReference type="PROSITE" id="PS51918"/>
    </source>
</evidence>
<evidence type="ECO:0000256" key="11">
    <source>
        <dbReference type="ARBA" id="ARBA00023014"/>
    </source>
</evidence>
<evidence type="ECO:0000256" key="7">
    <source>
        <dbReference type="ARBA" id="ARBA00022691"/>
    </source>
</evidence>
<proteinExistence type="inferred from homology"/>
<keyword evidence="11" id="KW-0411">Iron-sulfur</keyword>
<keyword evidence="10" id="KW-0408">Iron</keyword>
<sequence length="254" mass="28764">LDDAPGFSLDPVGDHHAIVNRGLLQKYQGRVLIMTTPACAIHCRYCFRRHFPYHEQSSKQSLWQNICDEIAKDSSINEVILSGGDPLSLADTQLSQLVAMLEQLPQLKRLRIHSRYPIVLPQRINETLLEWLTKTRLNTIVVIHSNHANEFDNEVGIAMAKLKSAGVTLLNQTVLLRGVNDDVKTLSQLSEKLFENGVLPYYLHLLDKVQGAAHFDIGRNRAQHLIKEIRKQLPGYLVPQLVEEIAQAPYKQPL</sequence>
<dbReference type="PANTHER" id="PTHR30538:SF1">
    <property type="entry name" value="L-LYSINE 2,3-AMINOMUTASE"/>
    <property type="match status" value="1"/>
</dbReference>
<gene>
    <name evidence="16" type="primary">epmB</name>
    <name evidence="16" type="ORF">ENJ65_00035</name>
</gene>
<comment type="cofactor">
    <cofactor evidence="2 14">
        <name>pyridoxal 5'-phosphate</name>
        <dbReference type="ChEBI" id="CHEBI:597326"/>
    </cofactor>
</comment>
<evidence type="ECO:0000256" key="13">
    <source>
        <dbReference type="ARBA" id="ARBA00030756"/>
    </source>
</evidence>
<dbReference type="InterPro" id="IPR013785">
    <property type="entry name" value="Aldolase_TIM"/>
</dbReference>
<dbReference type="SFLD" id="SFLDS00029">
    <property type="entry name" value="Radical_SAM"/>
    <property type="match status" value="1"/>
</dbReference>
<protein>
    <recommendedName>
        <fullName evidence="5">L-lysine 2,3-aminomutase</fullName>
    </recommendedName>
    <alternativeName>
        <fullName evidence="13">EF-P post-translational modification enzyme B</fullName>
    </alternativeName>
</protein>
<accession>A0A832N4J7</accession>
<comment type="cofactor">
    <cofactor evidence="3">
        <name>[4Fe-4S] cluster</name>
        <dbReference type="ChEBI" id="CHEBI:49883"/>
    </cofactor>
</comment>
<dbReference type="PROSITE" id="PS51918">
    <property type="entry name" value="RADICAL_SAM"/>
    <property type="match status" value="1"/>
</dbReference>
<reference evidence="16" key="1">
    <citation type="journal article" date="2020" name="mSystems">
        <title>Genome- and Community-Level Interaction Insights into Carbon Utilization and Element Cycling Functions of Hydrothermarchaeota in Hydrothermal Sediment.</title>
        <authorList>
            <person name="Zhou Z."/>
            <person name="Liu Y."/>
            <person name="Xu W."/>
            <person name="Pan J."/>
            <person name="Luo Z.H."/>
            <person name="Li M."/>
        </authorList>
    </citation>
    <scope>NUCLEOTIDE SEQUENCE [LARGE SCALE GENOMIC DNA]</scope>
    <source>
        <strain evidence="16">HyVt-505</strain>
    </source>
</reference>
<dbReference type="InterPro" id="IPR058240">
    <property type="entry name" value="rSAM_sf"/>
</dbReference>
<evidence type="ECO:0000313" key="16">
    <source>
        <dbReference type="EMBL" id="HHJ80000.1"/>
    </source>
</evidence>
<evidence type="ECO:0000256" key="3">
    <source>
        <dbReference type="ARBA" id="ARBA00001966"/>
    </source>
</evidence>
<dbReference type="Gene3D" id="3.20.20.70">
    <property type="entry name" value="Aldolase class I"/>
    <property type="match status" value="1"/>
</dbReference>
<evidence type="ECO:0000256" key="10">
    <source>
        <dbReference type="ARBA" id="ARBA00023004"/>
    </source>
</evidence>
<dbReference type="NCBIfam" id="TIGR00238">
    <property type="entry name" value="KamA family radical SAM protein"/>
    <property type="match status" value="1"/>
</dbReference>
<evidence type="ECO:0000256" key="2">
    <source>
        <dbReference type="ARBA" id="ARBA00001933"/>
    </source>
</evidence>
<keyword evidence="12" id="KW-0413">Isomerase</keyword>
<organism evidence="16">
    <name type="scientific">Candidatus Tenderia electrophaga</name>
    <dbReference type="NCBI Taxonomy" id="1748243"/>
    <lineage>
        <taxon>Bacteria</taxon>
        <taxon>Pseudomonadati</taxon>
        <taxon>Pseudomonadota</taxon>
        <taxon>Gammaproteobacteria</taxon>
        <taxon>Candidatus Tenderiales</taxon>
        <taxon>Candidatus Tenderiaceae</taxon>
        <taxon>Candidatus Tenderia</taxon>
    </lineage>
</organism>
<comment type="similarity">
    <text evidence="4">Belongs to the radical SAM superfamily. KamA family.</text>
</comment>
<feature type="non-terminal residue" evidence="16">
    <location>
        <position position="1"/>
    </location>
</feature>
<comment type="catalytic activity">
    <reaction evidence="1">
        <text>L-lysine = D-beta-lysine</text>
        <dbReference type="Rhea" id="RHEA:44148"/>
        <dbReference type="ChEBI" id="CHEBI:32551"/>
        <dbReference type="ChEBI" id="CHEBI:84138"/>
    </reaction>
</comment>
<dbReference type="SUPFAM" id="SSF102114">
    <property type="entry name" value="Radical SAM enzymes"/>
    <property type="match status" value="1"/>
</dbReference>
<dbReference type="AlphaFoldDB" id="A0A832N4J7"/>
<evidence type="ECO:0000256" key="5">
    <source>
        <dbReference type="ARBA" id="ARBA00022363"/>
    </source>
</evidence>
<dbReference type="CDD" id="cd01335">
    <property type="entry name" value="Radical_SAM"/>
    <property type="match status" value="1"/>
</dbReference>
<feature type="modified residue" description="N6-(pyridoxal phosphate)lysine" evidence="14">
    <location>
        <position position="251"/>
    </location>
</feature>
<dbReference type="Proteomes" id="UP000885832">
    <property type="component" value="Unassembled WGS sequence"/>
</dbReference>
<name>A0A832N4J7_9GAMM</name>
<evidence type="ECO:0000256" key="9">
    <source>
        <dbReference type="ARBA" id="ARBA00022898"/>
    </source>
</evidence>
<dbReference type="SFLD" id="SFLDG01070">
    <property type="entry name" value="PLP-dependent"/>
    <property type="match status" value="1"/>
</dbReference>
<keyword evidence="7" id="KW-0949">S-adenosyl-L-methionine</keyword>
<evidence type="ECO:0000256" key="12">
    <source>
        <dbReference type="ARBA" id="ARBA00023235"/>
    </source>
</evidence>
<evidence type="ECO:0000256" key="14">
    <source>
        <dbReference type="PIRSR" id="PIRSR603739-50"/>
    </source>
</evidence>
<keyword evidence="9 14" id="KW-0663">Pyridoxal phosphate</keyword>
<dbReference type="PANTHER" id="PTHR30538">
    <property type="entry name" value="LYSINE 2,3-AMINOMUTASE-RELATED"/>
    <property type="match status" value="1"/>
</dbReference>
<dbReference type="Pfam" id="PF04055">
    <property type="entry name" value="Radical_SAM"/>
    <property type="match status" value="1"/>
</dbReference>
<comment type="caution">
    <text evidence="16">The sequence shown here is derived from an EMBL/GenBank/DDBJ whole genome shotgun (WGS) entry which is preliminary data.</text>
</comment>
<dbReference type="GO" id="GO:0016853">
    <property type="term" value="F:isomerase activity"/>
    <property type="evidence" value="ECO:0007669"/>
    <property type="project" value="UniProtKB-KW"/>
</dbReference>
<dbReference type="GO" id="GO:0046872">
    <property type="term" value="F:metal ion binding"/>
    <property type="evidence" value="ECO:0007669"/>
    <property type="project" value="UniProtKB-KW"/>
</dbReference>